<dbReference type="AlphaFoldDB" id="A0A4U6T1E4"/>
<dbReference type="Proteomes" id="UP000298652">
    <property type="component" value="Chromosome 9"/>
</dbReference>
<proteinExistence type="predicted"/>
<sequence>MTSSVIPRTWADLANDAIVAWLLLPPPGAPGPFLPSGAWRPAAWFCRRGLAVRYCPRGSYRTEISCRQGSCCTHLQSSLPDERLIAGISEYVPWSASMLQFIVPSSTCGLS</sequence>
<gene>
    <name evidence="1" type="ORF">SEVIR_9G299200v2</name>
</gene>
<evidence type="ECO:0000313" key="2">
    <source>
        <dbReference type="Proteomes" id="UP000298652"/>
    </source>
</evidence>
<keyword evidence="2" id="KW-1185">Reference proteome</keyword>
<evidence type="ECO:0000313" key="1">
    <source>
        <dbReference type="EMBL" id="TKV94494.1"/>
    </source>
</evidence>
<accession>A0A4U6T1E4</accession>
<dbReference type="EMBL" id="CM016560">
    <property type="protein sequence ID" value="TKV94494.1"/>
    <property type="molecule type" value="Genomic_DNA"/>
</dbReference>
<protein>
    <submittedName>
        <fullName evidence="1">Uncharacterized protein</fullName>
    </submittedName>
</protein>
<reference evidence="1" key="1">
    <citation type="submission" date="2019-03" db="EMBL/GenBank/DDBJ databases">
        <title>WGS assembly of Setaria viridis.</title>
        <authorList>
            <person name="Huang P."/>
            <person name="Jenkins J."/>
            <person name="Grimwood J."/>
            <person name="Barry K."/>
            <person name="Healey A."/>
            <person name="Mamidi S."/>
            <person name="Sreedasyam A."/>
            <person name="Shu S."/>
            <person name="Feldman M."/>
            <person name="Wu J."/>
            <person name="Yu Y."/>
            <person name="Chen C."/>
            <person name="Johnson J."/>
            <person name="Rokhsar D."/>
            <person name="Baxter I."/>
            <person name="Schmutz J."/>
            <person name="Brutnell T."/>
            <person name="Kellogg E."/>
        </authorList>
    </citation>
    <scope>NUCLEOTIDE SEQUENCE [LARGE SCALE GENOMIC DNA]</scope>
</reference>
<organism evidence="1 2">
    <name type="scientific">Setaria viridis</name>
    <name type="common">Green bristlegrass</name>
    <name type="synonym">Setaria italica subsp. viridis</name>
    <dbReference type="NCBI Taxonomy" id="4556"/>
    <lineage>
        <taxon>Eukaryota</taxon>
        <taxon>Viridiplantae</taxon>
        <taxon>Streptophyta</taxon>
        <taxon>Embryophyta</taxon>
        <taxon>Tracheophyta</taxon>
        <taxon>Spermatophyta</taxon>
        <taxon>Magnoliopsida</taxon>
        <taxon>Liliopsida</taxon>
        <taxon>Poales</taxon>
        <taxon>Poaceae</taxon>
        <taxon>PACMAD clade</taxon>
        <taxon>Panicoideae</taxon>
        <taxon>Panicodae</taxon>
        <taxon>Paniceae</taxon>
        <taxon>Cenchrinae</taxon>
        <taxon>Setaria</taxon>
    </lineage>
</organism>
<name>A0A4U6T1E4_SETVI</name>
<dbReference type="Gramene" id="TKV94494">
    <property type="protein sequence ID" value="TKV94494"/>
    <property type="gene ID" value="SEVIR_9G299200v2"/>
</dbReference>